<proteinExistence type="predicted"/>
<evidence type="ECO:0000313" key="3">
    <source>
        <dbReference type="Proteomes" id="UP001269819"/>
    </source>
</evidence>
<name>A0ABU3W1X1_9GAMM</name>
<dbReference type="InterPro" id="IPR032811">
    <property type="entry name" value="Put_conjugal_transfer"/>
</dbReference>
<protein>
    <submittedName>
        <fullName evidence="2">Conjugal transfer protein TraF</fullName>
    </submittedName>
</protein>
<feature type="signal peptide" evidence="1">
    <location>
        <begin position="1"/>
        <end position="25"/>
    </location>
</feature>
<gene>
    <name evidence="2" type="primary">traF</name>
    <name evidence="2" type="ORF">RYS15_16705</name>
</gene>
<organism evidence="2 3">
    <name type="scientific">Marinobacter xestospongiae</name>
    <dbReference type="NCBI Taxonomy" id="994319"/>
    <lineage>
        <taxon>Bacteria</taxon>
        <taxon>Pseudomonadati</taxon>
        <taxon>Pseudomonadota</taxon>
        <taxon>Gammaproteobacteria</taxon>
        <taxon>Pseudomonadales</taxon>
        <taxon>Marinobacteraceae</taxon>
        <taxon>Marinobacter</taxon>
    </lineage>
</organism>
<dbReference type="Gene3D" id="2.40.160.60">
    <property type="entry name" value="Outer membrane protein transport protein (OMPP1/FadL/TodX)"/>
    <property type="match status" value="1"/>
</dbReference>
<dbReference type="EMBL" id="JAWIIJ010000013">
    <property type="protein sequence ID" value="MDV2080330.1"/>
    <property type="molecule type" value="Genomic_DNA"/>
</dbReference>
<dbReference type="RefSeq" id="WP_316974749.1">
    <property type="nucleotide sequence ID" value="NZ_JAWIIJ010000013.1"/>
</dbReference>
<feature type="chain" id="PRO_5046236270" evidence="1">
    <location>
        <begin position="26"/>
        <end position="414"/>
    </location>
</feature>
<keyword evidence="1" id="KW-0732">Signal</keyword>
<evidence type="ECO:0000313" key="2">
    <source>
        <dbReference type="EMBL" id="MDV2080330.1"/>
    </source>
</evidence>
<accession>A0ABU3W1X1</accession>
<dbReference type="Pfam" id="PF13729">
    <property type="entry name" value="TraF_2"/>
    <property type="match status" value="1"/>
</dbReference>
<evidence type="ECO:0000256" key="1">
    <source>
        <dbReference type="SAM" id="SignalP"/>
    </source>
</evidence>
<reference evidence="2 3" key="1">
    <citation type="submission" date="2023-10" db="EMBL/GenBank/DDBJ databases">
        <title>Characteristics and mechanism of a salt-tolerant marine origin heterotrophic nitrifying- aerobic denitrifying bacteria Marinobacter xestospongiae HN1.</title>
        <authorList>
            <person name="Qi R."/>
        </authorList>
    </citation>
    <scope>NUCLEOTIDE SEQUENCE [LARGE SCALE GENOMIC DNA]</scope>
    <source>
        <strain evidence="2 3">HN1</strain>
    </source>
</reference>
<sequence>MPASDTVCRLTLGLGVLMVTTHTLAAPSPVAGARATAMAGTGVAVAQPAAANLTNPAMMASRYHARGDEIDLILPSFTVQLADDEDVVGQIDRVQDTIDRLENSARQQQIPQAQAAAKDLDNQLRALDRDTARLDAGLAFSLAVPSPELSVGVFSRASVRFTARGDISDEDLALLQLVEDDPLAAAAAISISDDLRSRGRTLAASIAEVGVAFARSIRLAEDHHLALGVTPKWVRLETFEYDVRVDEFDEDDFDRDENRTDDSQLNLDLGAAYTFGERQQWNAGLAIRNLVPMDLQSRDGLTFDVDPKVTAGLAHRGVYHVVTAELDLTEQPGFGFSDDQRWLALGAEFDVAMLAQVRLGLRHNLAGEDQHRGVEEDSQLTLGLGLSPFGARLDIAAVLSDTEQGGAIELGWRF</sequence>
<comment type="caution">
    <text evidence="2">The sequence shown here is derived from an EMBL/GenBank/DDBJ whole genome shotgun (WGS) entry which is preliminary data.</text>
</comment>
<keyword evidence="3" id="KW-1185">Reference proteome</keyword>
<dbReference type="Proteomes" id="UP001269819">
    <property type="component" value="Unassembled WGS sequence"/>
</dbReference>